<gene>
    <name evidence="1" type="ORF">EK21DRAFT_66353</name>
</gene>
<dbReference type="AlphaFoldDB" id="A0A9P4H8M5"/>
<keyword evidence="2" id="KW-1185">Reference proteome</keyword>
<dbReference type="EMBL" id="ML978193">
    <property type="protein sequence ID" value="KAF2030143.1"/>
    <property type="molecule type" value="Genomic_DNA"/>
</dbReference>
<reference evidence="1" key="1">
    <citation type="journal article" date="2020" name="Stud. Mycol.">
        <title>101 Dothideomycetes genomes: a test case for predicting lifestyles and emergence of pathogens.</title>
        <authorList>
            <person name="Haridas S."/>
            <person name="Albert R."/>
            <person name="Binder M."/>
            <person name="Bloem J."/>
            <person name="Labutti K."/>
            <person name="Salamov A."/>
            <person name="Andreopoulos B."/>
            <person name="Baker S."/>
            <person name="Barry K."/>
            <person name="Bills G."/>
            <person name="Bluhm B."/>
            <person name="Cannon C."/>
            <person name="Castanera R."/>
            <person name="Culley D."/>
            <person name="Daum C."/>
            <person name="Ezra D."/>
            <person name="Gonzalez J."/>
            <person name="Henrissat B."/>
            <person name="Kuo A."/>
            <person name="Liang C."/>
            <person name="Lipzen A."/>
            <person name="Lutzoni F."/>
            <person name="Magnuson J."/>
            <person name="Mondo S."/>
            <person name="Nolan M."/>
            <person name="Ohm R."/>
            <person name="Pangilinan J."/>
            <person name="Park H.-J."/>
            <person name="Ramirez L."/>
            <person name="Alfaro M."/>
            <person name="Sun H."/>
            <person name="Tritt A."/>
            <person name="Yoshinaga Y."/>
            <person name="Zwiers L.-H."/>
            <person name="Turgeon B."/>
            <person name="Goodwin S."/>
            <person name="Spatafora J."/>
            <person name="Crous P."/>
            <person name="Grigoriev I."/>
        </authorList>
    </citation>
    <scope>NUCLEOTIDE SEQUENCE</scope>
    <source>
        <strain evidence="1">CBS 110217</strain>
    </source>
</reference>
<comment type="caution">
    <text evidence="1">The sequence shown here is derived from an EMBL/GenBank/DDBJ whole genome shotgun (WGS) entry which is preliminary data.</text>
</comment>
<organism evidence="1 2">
    <name type="scientific">Setomelanomma holmii</name>
    <dbReference type="NCBI Taxonomy" id="210430"/>
    <lineage>
        <taxon>Eukaryota</taxon>
        <taxon>Fungi</taxon>
        <taxon>Dikarya</taxon>
        <taxon>Ascomycota</taxon>
        <taxon>Pezizomycotina</taxon>
        <taxon>Dothideomycetes</taxon>
        <taxon>Pleosporomycetidae</taxon>
        <taxon>Pleosporales</taxon>
        <taxon>Pleosporineae</taxon>
        <taxon>Phaeosphaeriaceae</taxon>
        <taxon>Setomelanomma</taxon>
    </lineage>
</organism>
<proteinExistence type="predicted"/>
<evidence type="ECO:0008006" key="3">
    <source>
        <dbReference type="Google" id="ProtNLM"/>
    </source>
</evidence>
<accession>A0A9P4H8M5</accession>
<evidence type="ECO:0000313" key="1">
    <source>
        <dbReference type="EMBL" id="KAF2030143.1"/>
    </source>
</evidence>
<protein>
    <recommendedName>
        <fullName evidence="3">F-box domain-containing protein</fullName>
    </recommendedName>
</protein>
<dbReference type="OrthoDB" id="3971593at2759"/>
<evidence type="ECO:0000313" key="2">
    <source>
        <dbReference type="Proteomes" id="UP000799777"/>
    </source>
</evidence>
<name>A0A9P4H8M5_9PLEO</name>
<sequence length="468" mass="53968">MAHDPPSPTTAFNTTPIELNQAIARYLESDKDLANFRLICRKTNDAVDGDWGSFWRARFREKFAFQDGPSNKELKKSYQRRTKQLRRGTGCDFFRGHKSREQDVLRVLLELIYVDSFRGRVEVDEHGRPWCMNQTLLLRFVLNSKILLNNRRAPRLGRKEPAHVNRLLAAIKLMCSHFLFQLEDLKHNLFAVEESQRVVYLATNSAPLYGGQGFTDVNMEWMLHCMHFFRHHMMNEEVASLFGAMEELTPKQKPSAWQEPLRKGAYALGNHWKGTYAFLEANEVAKLRKLSADQVGDVFLSDKNVDEGKIQSLELDFVEGSQLRWPEIFEKCLHSLRNTIPVAPTAQARNKPKPDPTQDNVQFTGTGVDLDDDFNAIGWLNPLPEQCGIPGWQRITFMKHFMDDFDQVEQDNLWAYEGVVLPGGRIILGRWWYASETVNFNNDYNGPFILWAVDEPDLEDYDESDGGC</sequence>
<dbReference type="Proteomes" id="UP000799777">
    <property type="component" value="Unassembled WGS sequence"/>
</dbReference>